<keyword evidence="12" id="KW-1185">Reference proteome</keyword>
<dbReference type="InterPro" id="IPR056672">
    <property type="entry name" value="DUF7770"/>
</dbReference>
<comment type="similarity">
    <text evidence="2 8">Belongs to the glycosyl hydrolase 35 family.</text>
</comment>
<reference evidence="11" key="1">
    <citation type="submission" date="2022-07" db="EMBL/GenBank/DDBJ databases">
        <title>Genome Sequence of Xylaria arbuscula.</title>
        <authorList>
            <person name="Buettner E."/>
        </authorList>
    </citation>
    <scope>NUCLEOTIDE SEQUENCE</scope>
    <source>
        <strain evidence="11">VT107</strain>
    </source>
</reference>
<feature type="domain" description="Beta-galactosidase" evidence="10">
    <location>
        <begin position="377"/>
        <end position="558"/>
    </location>
</feature>
<dbReference type="GO" id="GO:0005975">
    <property type="term" value="P:carbohydrate metabolic process"/>
    <property type="evidence" value="ECO:0007669"/>
    <property type="project" value="InterPro"/>
</dbReference>
<dbReference type="Pfam" id="PF10435">
    <property type="entry name" value="BetaGal_dom2"/>
    <property type="match status" value="1"/>
</dbReference>
<dbReference type="Pfam" id="PF01301">
    <property type="entry name" value="Glyco_hydro_35"/>
    <property type="match status" value="2"/>
</dbReference>
<dbReference type="InterPro" id="IPR018954">
    <property type="entry name" value="Betagal_dom2"/>
</dbReference>
<comment type="catalytic activity">
    <reaction evidence="1">
        <text>Hydrolysis of terminal non-reducing beta-D-galactose residues in beta-D-galactosides.</text>
        <dbReference type="EC" id="3.2.1.23"/>
    </reaction>
</comment>
<dbReference type="SUPFAM" id="SSF49785">
    <property type="entry name" value="Galactose-binding domain-like"/>
    <property type="match status" value="2"/>
</dbReference>
<dbReference type="InterPro" id="IPR031330">
    <property type="entry name" value="Gly_Hdrlase_35_cat"/>
</dbReference>
<protein>
    <recommendedName>
        <fullName evidence="3">beta-galactosidase</fullName>
        <ecNumber evidence="3">3.2.1.23</ecNumber>
    </recommendedName>
</protein>
<dbReference type="InterPro" id="IPR017853">
    <property type="entry name" value="GH"/>
</dbReference>
<dbReference type="InterPro" id="IPR001944">
    <property type="entry name" value="Glycoside_Hdrlase_35"/>
</dbReference>
<dbReference type="FunFam" id="2.102.20.10:FF:000001">
    <property type="entry name" value="Beta-galactosidase A"/>
    <property type="match status" value="1"/>
</dbReference>
<dbReference type="InterPro" id="IPR008979">
    <property type="entry name" value="Galactose-bd-like_sf"/>
</dbReference>
<feature type="signal peptide" evidence="9">
    <location>
        <begin position="1"/>
        <end position="19"/>
    </location>
</feature>
<dbReference type="Gene3D" id="2.60.120.260">
    <property type="entry name" value="Galactose-binding domain-like"/>
    <property type="match status" value="2"/>
</dbReference>
<organism evidence="11 12">
    <name type="scientific">Xylaria arbuscula</name>
    <dbReference type="NCBI Taxonomy" id="114810"/>
    <lineage>
        <taxon>Eukaryota</taxon>
        <taxon>Fungi</taxon>
        <taxon>Dikarya</taxon>
        <taxon>Ascomycota</taxon>
        <taxon>Pezizomycotina</taxon>
        <taxon>Sordariomycetes</taxon>
        <taxon>Xylariomycetidae</taxon>
        <taxon>Xylariales</taxon>
        <taxon>Xylariaceae</taxon>
        <taxon>Xylaria</taxon>
    </lineage>
</organism>
<evidence type="ECO:0000313" key="11">
    <source>
        <dbReference type="EMBL" id="KAJ3580549.1"/>
    </source>
</evidence>
<comment type="caution">
    <text evidence="11">The sequence shown here is derived from an EMBL/GenBank/DDBJ whole genome shotgun (WGS) entry which is preliminary data.</text>
</comment>
<accession>A0A9W8NPI6</accession>
<dbReference type="SUPFAM" id="SSF51445">
    <property type="entry name" value="(Trans)glycosidases"/>
    <property type="match status" value="1"/>
</dbReference>
<sequence length="1162" mass="128074">MVAFTRILSLLGASTLGLGALVQRNTTDWPIHDNGLTDLVQWDHYSFHINGERLFLFSGEFHYWRYPVPELWRDLLEKVKAAGFNAFSIYNHWGYHNPLPGVLDFENGAHNFTQILTLAKELGMYMIIRPGPYINAEANGGGVSPVGDHGRIVAPHLVTNGGNVAFFQIENELGNQWLDIASKTPNLPAQEYMELLKQNARENGIDVPLTHNAPNMNGYSWSTDFSDALGNVDVVGLDSYPSCWSCNLSECTGTNGEYVAYQTQNYYDYFTVQSPTQPNFMPEFQGGSYNPWGGPQGGCPEDIGADFANLFYRNLIYQRVSAISLYMLFGGTSWGWHAAPVVASSYDYSSPVSENRLIGSKYYETKLLTQFTRVAKDLSMTDRVGNSTSYSNNTAISVSELRNPETGAGFYVAMHTYTPSSTLETFKLRINTSEGQLTVPQHGGTIAINGHQAKILVTDFTFGSKTLLYSTAEILTYAIIDGKEVLALWVPTGESGEFIVQGSKSAKVVSSEGGGNIKIFHGKSNIAISFTQNAGMSVIELDDSSRIVLLDRSAAYLFWAPSLAAEPLHVPDSTILVQGPYLVRSSSLQGRTLELTGDIANTTEVRIFAPKSVRTLKWNGKQLRITSTNNGFLTAQLEGAPSYTLPALTGWKSIDSLPEISSDYDASGIAWTVANNTNTSNPTVPALNNPVLYVDDYGVHAGSHLYRATFPTTQEPPTGVFLDITGGLAFGYSVWLNSHFVGSWLGLSYIDSQGLELPFKNITLNTEDDNVLIILMDNSGHDQRAEALNPRGITNATLLGPGTYSFSEWKIAGTAREANALLDPVRGFLNEGGLSAERLGMHLPGYPATDSEWVSLGSNTSTLIVSGAGVRIFRTEVPLSIPEGLDVSISFRLTAPSSATGKTNQLRALLFVNGYQYGRFNPYIGNQIDYPVPPGILDYNGVNTIAVTVWSQSAEGAEMNVEWNVDYVHRTSYDMGFDAAYLRPEWDIMDYCFCSPELRKGHLNSEVIEKIHICAYPNQNGPEGPVTNHWVMFLQYGNRSVKVDMSPTVFTGGTLELSPKEYPYTNRAIHIFSVELTRDDITIEMFCDLIDDQALNQYHFTDQTREGCRGWIHIVIEELEDSYGCFSPGTAEKTYGALSYFYGDSGKPVFSEIKYGCLKYVC</sequence>
<dbReference type="InterPro" id="IPR037110">
    <property type="entry name" value="Betagal_dom2_sf"/>
</dbReference>
<feature type="chain" id="PRO_5040825463" description="beta-galactosidase" evidence="9">
    <location>
        <begin position="20"/>
        <end position="1162"/>
    </location>
</feature>
<dbReference type="EMBL" id="JANPWZ010000001">
    <property type="protein sequence ID" value="KAJ3580549.1"/>
    <property type="molecule type" value="Genomic_DNA"/>
</dbReference>
<dbReference type="Proteomes" id="UP001148614">
    <property type="component" value="Unassembled WGS sequence"/>
</dbReference>
<dbReference type="SUPFAM" id="SSF51011">
    <property type="entry name" value="Glycosyl hydrolase domain"/>
    <property type="match status" value="1"/>
</dbReference>
<evidence type="ECO:0000256" key="7">
    <source>
        <dbReference type="ARBA" id="ARBA00023295"/>
    </source>
</evidence>
<dbReference type="Gene3D" id="2.60.390.10">
    <property type="entry name" value="Beta-galactosidase, domain 3"/>
    <property type="match status" value="1"/>
</dbReference>
<dbReference type="Gene3D" id="2.102.20.10">
    <property type="entry name" value="Beta-galactosidase, domain 2"/>
    <property type="match status" value="1"/>
</dbReference>
<dbReference type="Gene3D" id="3.20.20.80">
    <property type="entry name" value="Glycosidases"/>
    <property type="match status" value="2"/>
</dbReference>
<dbReference type="AlphaFoldDB" id="A0A9W8NPI6"/>
<dbReference type="PANTHER" id="PTHR23421">
    <property type="entry name" value="BETA-GALACTOSIDASE RELATED"/>
    <property type="match status" value="1"/>
</dbReference>
<dbReference type="SMART" id="SM01029">
    <property type="entry name" value="BetaGal_dom2"/>
    <property type="match status" value="1"/>
</dbReference>
<dbReference type="InterPro" id="IPR025300">
    <property type="entry name" value="BetaGal_jelly_roll_dom"/>
</dbReference>
<dbReference type="SUPFAM" id="SSF117100">
    <property type="entry name" value="Beta-galactosidase LacA, domain 3"/>
    <property type="match status" value="1"/>
</dbReference>
<evidence type="ECO:0000256" key="2">
    <source>
        <dbReference type="ARBA" id="ARBA00009809"/>
    </source>
</evidence>
<dbReference type="InterPro" id="IPR025972">
    <property type="entry name" value="BetaGal_dom3"/>
</dbReference>
<dbReference type="GO" id="GO:0004565">
    <property type="term" value="F:beta-galactosidase activity"/>
    <property type="evidence" value="ECO:0007669"/>
    <property type="project" value="UniProtKB-EC"/>
</dbReference>
<evidence type="ECO:0000256" key="6">
    <source>
        <dbReference type="ARBA" id="ARBA00023180"/>
    </source>
</evidence>
<gene>
    <name evidence="11" type="ORF">NPX13_g1</name>
</gene>
<proteinExistence type="inferred from homology"/>
<dbReference type="Pfam" id="PF24968">
    <property type="entry name" value="DUF7770"/>
    <property type="match status" value="1"/>
</dbReference>
<dbReference type="Pfam" id="PF13364">
    <property type="entry name" value="BetaGal_ABD2"/>
    <property type="match status" value="2"/>
</dbReference>
<evidence type="ECO:0000259" key="10">
    <source>
        <dbReference type="SMART" id="SM01029"/>
    </source>
</evidence>
<keyword evidence="4 9" id="KW-0732">Signal</keyword>
<dbReference type="InterPro" id="IPR036833">
    <property type="entry name" value="BetaGal_dom3_sf"/>
</dbReference>
<dbReference type="Pfam" id="PF13363">
    <property type="entry name" value="BetaGal_dom3"/>
    <property type="match status" value="1"/>
</dbReference>
<name>A0A9W8NPI6_9PEZI</name>
<evidence type="ECO:0000256" key="1">
    <source>
        <dbReference type="ARBA" id="ARBA00001412"/>
    </source>
</evidence>
<evidence type="ECO:0000256" key="5">
    <source>
        <dbReference type="ARBA" id="ARBA00022801"/>
    </source>
</evidence>
<dbReference type="EC" id="3.2.1.23" evidence="3"/>
<keyword evidence="6" id="KW-0325">Glycoprotein</keyword>
<keyword evidence="5" id="KW-0378">Hydrolase</keyword>
<dbReference type="PRINTS" id="PR00742">
    <property type="entry name" value="GLHYDRLASE35"/>
</dbReference>
<evidence type="ECO:0000256" key="8">
    <source>
        <dbReference type="RuleBase" id="RU003679"/>
    </source>
</evidence>
<evidence type="ECO:0000256" key="3">
    <source>
        <dbReference type="ARBA" id="ARBA00012756"/>
    </source>
</evidence>
<dbReference type="VEuPathDB" id="FungiDB:F4678DRAFT_72981"/>
<evidence type="ECO:0000313" key="12">
    <source>
        <dbReference type="Proteomes" id="UP001148614"/>
    </source>
</evidence>
<evidence type="ECO:0000256" key="4">
    <source>
        <dbReference type="ARBA" id="ARBA00022729"/>
    </source>
</evidence>
<evidence type="ECO:0000256" key="9">
    <source>
        <dbReference type="SAM" id="SignalP"/>
    </source>
</evidence>
<keyword evidence="7" id="KW-0326">Glycosidase</keyword>